<dbReference type="EMBL" id="JAQQWN010000006">
    <property type="protein sequence ID" value="KAK8080723.1"/>
    <property type="molecule type" value="Genomic_DNA"/>
</dbReference>
<gene>
    <name evidence="2" type="ORF">PG997_008541</name>
</gene>
<proteinExistence type="predicted"/>
<evidence type="ECO:0000256" key="1">
    <source>
        <dbReference type="SAM" id="MobiDB-lite"/>
    </source>
</evidence>
<evidence type="ECO:0000313" key="2">
    <source>
        <dbReference type="EMBL" id="KAK8080723.1"/>
    </source>
</evidence>
<keyword evidence="3" id="KW-1185">Reference proteome</keyword>
<dbReference type="RefSeq" id="XP_066668198.1">
    <property type="nucleotide sequence ID" value="XM_066812856.1"/>
</dbReference>
<accession>A0ABR1WBB0</accession>
<sequence>MGKNPATPWPWPRAATNGSSSASTTPRGYTCLVGFDFFRQTQCLDNLRRAALPLYYNISAGRASYSASGGRYGSGGVGY</sequence>
<dbReference type="Proteomes" id="UP001433268">
    <property type="component" value="Unassembled WGS sequence"/>
</dbReference>
<reference evidence="2 3" key="1">
    <citation type="submission" date="2023-01" db="EMBL/GenBank/DDBJ databases">
        <title>Analysis of 21 Apiospora genomes using comparative genomics revels a genus with tremendous synthesis potential of carbohydrate active enzymes and secondary metabolites.</title>
        <authorList>
            <person name="Sorensen T."/>
        </authorList>
    </citation>
    <scope>NUCLEOTIDE SEQUENCE [LARGE SCALE GENOMIC DNA]</scope>
    <source>
        <strain evidence="2 3">CBS 114990</strain>
    </source>
</reference>
<name>A0ABR1WBB0_9PEZI</name>
<dbReference type="GeneID" id="92045916"/>
<feature type="region of interest" description="Disordered" evidence="1">
    <location>
        <begin position="1"/>
        <end position="25"/>
    </location>
</feature>
<evidence type="ECO:0000313" key="3">
    <source>
        <dbReference type="Proteomes" id="UP001433268"/>
    </source>
</evidence>
<organism evidence="2 3">
    <name type="scientific">Apiospora hydei</name>
    <dbReference type="NCBI Taxonomy" id="1337664"/>
    <lineage>
        <taxon>Eukaryota</taxon>
        <taxon>Fungi</taxon>
        <taxon>Dikarya</taxon>
        <taxon>Ascomycota</taxon>
        <taxon>Pezizomycotina</taxon>
        <taxon>Sordariomycetes</taxon>
        <taxon>Xylariomycetidae</taxon>
        <taxon>Amphisphaeriales</taxon>
        <taxon>Apiosporaceae</taxon>
        <taxon>Apiospora</taxon>
    </lineage>
</organism>
<comment type="caution">
    <text evidence="2">The sequence shown here is derived from an EMBL/GenBank/DDBJ whole genome shotgun (WGS) entry which is preliminary data.</text>
</comment>
<protein>
    <submittedName>
        <fullName evidence="2">Uncharacterized protein</fullName>
    </submittedName>
</protein>
<feature type="compositionally biased region" description="Low complexity" evidence="1">
    <location>
        <begin position="12"/>
        <end position="25"/>
    </location>
</feature>